<evidence type="ECO:0000313" key="2">
    <source>
        <dbReference type="EMBL" id="KAF8668325.1"/>
    </source>
</evidence>
<evidence type="ECO:0000256" key="1">
    <source>
        <dbReference type="SAM" id="MobiDB-lite"/>
    </source>
</evidence>
<dbReference type="AlphaFoldDB" id="A0A835ANZ8"/>
<accession>A0A835ANZ8</accession>
<feature type="region of interest" description="Disordered" evidence="1">
    <location>
        <begin position="87"/>
        <end position="120"/>
    </location>
</feature>
<evidence type="ECO:0000313" key="3">
    <source>
        <dbReference type="Proteomes" id="UP000636709"/>
    </source>
</evidence>
<gene>
    <name evidence="2" type="ORF">HU200_052383</name>
</gene>
<keyword evidence="3" id="KW-1185">Reference proteome</keyword>
<evidence type="ECO:0008006" key="4">
    <source>
        <dbReference type="Google" id="ProtNLM"/>
    </source>
</evidence>
<reference evidence="2" key="1">
    <citation type="submission" date="2020-07" db="EMBL/GenBank/DDBJ databases">
        <title>Genome sequence and genetic diversity analysis of an under-domesticated orphan crop, white fonio (Digitaria exilis).</title>
        <authorList>
            <person name="Bennetzen J.L."/>
            <person name="Chen S."/>
            <person name="Ma X."/>
            <person name="Wang X."/>
            <person name="Yssel A.E.J."/>
            <person name="Chaluvadi S.R."/>
            <person name="Johnson M."/>
            <person name="Gangashetty P."/>
            <person name="Hamidou F."/>
            <person name="Sanogo M.D."/>
            <person name="Zwaenepoel A."/>
            <person name="Wallace J."/>
            <person name="Van De Peer Y."/>
            <person name="Van Deynze A."/>
        </authorList>
    </citation>
    <scope>NUCLEOTIDE SEQUENCE</scope>
    <source>
        <tissue evidence="2">Leaves</tissue>
    </source>
</reference>
<comment type="caution">
    <text evidence="2">The sequence shown here is derived from an EMBL/GenBank/DDBJ whole genome shotgun (WGS) entry which is preliminary data.</text>
</comment>
<dbReference type="OrthoDB" id="1913204at2759"/>
<dbReference type="Proteomes" id="UP000636709">
    <property type="component" value="Unassembled WGS sequence"/>
</dbReference>
<dbReference type="EMBL" id="JACEFO010002278">
    <property type="protein sequence ID" value="KAF8668325.1"/>
    <property type="molecule type" value="Genomic_DNA"/>
</dbReference>
<protein>
    <recommendedName>
        <fullName evidence="4">Protein XRI1</fullName>
    </recommendedName>
</protein>
<proteinExistence type="predicted"/>
<name>A0A835ANZ8_9POAL</name>
<dbReference type="InterPro" id="IPR039933">
    <property type="entry name" value="XRI1"/>
</dbReference>
<dbReference type="GO" id="GO:0007143">
    <property type="term" value="P:female meiotic nuclear division"/>
    <property type="evidence" value="ECO:0007669"/>
    <property type="project" value="InterPro"/>
</dbReference>
<dbReference type="PANTHER" id="PTHR33385:SF29">
    <property type="entry name" value="OS09G0401900 PROTEIN"/>
    <property type="match status" value="1"/>
</dbReference>
<dbReference type="PANTHER" id="PTHR33385">
    <property type="entry name" value="PROTEIN XRI1"/>
    <property type="match status" value="1"/>
</dbReference>
<dbReference type="GO" id="GO:0007140">
    <property type="term" value="P:male meiotic nuclear division"/>
    <property type="evidence" value="ECO:0007669"/>
    <property type="project" value="InterPro"/>
</dbReference>
<sequence>MFSRFVSDWGGLGCSRRLAWLRWGRIPDRVGLESAALVLFVVLPIGAEAPEFTLDDDLLGFFGNQTPLRDCRDFFADIPDVSCKETLEPEESREAKRRRTLEYPSESSQSEAGTHETSSFVASEATMNSLLSTDAPYWQDNHLEHCEPDQMPCTQESVSYVDDQAGISGSSEIAPVTESLIMHETRKLSTLKVSKGILGGNSSLVKGKQNITTTIACPFTFIKPSWDEGDVATLQDINQRIRAPPKRPPEILGTSPYSGKPVIGKTRIMTDGGKGSITILRTKG</sequence>
<feature type="compositionally biased region" description="Polar residues" evidence="1">
    <location>
        <begin position="105"/>
        <end position="120"/>
    </location>
</feature>
<organism evidence="2 3">
    <name type="scientific">Digitaria exilis</name>
    <dbReference type="NCBI Taxonomy" id="1010633"/>
    <lineage>
        <taxon>Eukaryota</taxon>
        <taxon>Viridiplantae</taxon>
        <taxon>Streptophyta</taxon>
        <taxon>Embryophyta</taxon>
        <taxon>Tracheophyta</taxon>
        <taxon>Spermatophyta</taxon>
        <taxon>Magnoliopsida</taxon>
        <taxon>Liliopsida</taxon>
        <taxon>Poales</taxon>
        <taxon>Poaceae</taxon>
        <taxon>PACMAD clade</taxon>
        <taxon>Panicoideae</taxon>
        <taxon>Panicodae</taxon>
        <taxon>Paniceae</taxon>
        <taxon>Anthephorinae</taxon>
        <taxon>Digitaria</taxon>
    </lineage>
</organism>